<dbReference type="SUPFAM" id="SSF109998">
    <property type="entry name" value="Triger factor/SurA peptide-binding domain-like"/>
    <property type="match status" value="1"/>
</dbReference>
<dbReference type="Proteomes" id="UP000192330">
    <property type="component" value="Unassembled WGS sequence"/>
</dbReference>
<proteinExistence type="predicted"/>
<keyword evidence="9" id="KW-1185">Reference proteome</keyword>
<evidence type="ECO:0000313" key="8">
    <source>
        <dbReference type="EMBL" id="SMC92949.1"/>
    </source>
</evidence>
<dbReference type="PROSITE" id="PS50198">
    <property type="entry name" value="PPIC_PPIASE_2"/>
    <property type="match status" value="1"/>
</dbReference>
<dbReference type="InterPro" id="IPR000297">
    <property type="entry name" value="PPIase_PpiC"/>
</dbReference>
<dbReference type="InterPro" id="IPR046357">
    <property type="entry name" value="PPIase_dom_sf"/>
</dbReference>
<keyword evidence="5" id="KW-0697">Rotamase</keyword>
<keyword evidence="5" id="KW-0413">Isomerase</keyword>
<evidence type="ECO:0000259" key="7">
    <source>
        <dbReference type="PROSITE" id="PS50198"/>
    </source>
</evidence>
<dbReference type="InterPro" id="IPR050280">
    <property type="entry name" value="OMP_Chaperone_SurA"/>
</dbReference>
<name>A0A1W2D659_9RHOB</name>
<keyword evidence="2 6" id="KW-0732">Signal</keyword>
<evidence type="ECO:0000256" key="5">
    <source>
        <dbReference type="PROSITE-ProRule" id="PRU00278"/>
    </source>
</evidence>
<evidence type="ECO:0000256" key="4">
    <source>
        <dbReference type="ARBA" id="ARBA00031484"/>
    </source>
</evidence>
<dbReference type="OrthoDB" id="9791746at2"/>
<dbReference type="PANTHER" id="PTHR47637">
    <property type="entry name" value="CHAPERONE SURA"/>
    <property type="match status" value="1"/>
</dbReference>
<dbReference type="Pfam" id="PF00639">
    <property type="entry name" value="Rotamase"/>
    <property type="match status" value="1"/>
</dbReference>
<evidence type="ECO:0000256" key="2">
    <source>
        <dbReference type="ARBA" id="ARBA00022729"/>
    </source>
</evidence>
<feature type="signal peptide" evidence="6">
    <location>
        <begin position="1"/>
        <end position="26"/>
    </location>
</feature>
<reference evidence="8 9" key="1">
    <citation type="submission" date="2017-04" db="EMBL/GenBank/DDBJ databases">
        <authorList>
            <person name="Afonso C.L."/>
            <person name="Miller P.J."/>
            <person name="Scott M.A."/>
            <person name="Spackman E."/>
            <person name="Goraichik I."/>
            <person name="Dimitrov K.M."/>
            <person name="Suarez D.L."/>
            <person name="Swayne D.E."/>
        </authorList>
    </citation>
    <scope>NUCLEOTIDE SEQUENCE [LARGE SCALE GENOMIC DNA]</scope>
    <source>
        <strain evidence="8 9">CGMCC 1.12644</strain>
    </source>
</reference>
<accession>A0A1W2D659</accession>
<dbReference type="AlphaFoldDB" id="A0A1W2D659"/>
<dbReference type="Gene3D" id="3.10.50.40">
    <property type="match status" value="1"/>
</dbReference>
<evidence type="ECO:0000256" key="3">
    <source>
        <dbReference type="ARBA" id="ARBA00030642"/>
    </source>
</evidence>
<gene>
    <name evidence="8" type="ORF">SAMN06295998_11136</name>
</gene>
<feature type="chain" id="PRO_5012438874" description="Parvulin-like PPIase" evidence="6">
    <location>
        <begin position="27"/>
        <end position="405"/>
    </location>
</feature>
<dbReference type="PANTHER" id="PTHR47637:SF1">
    <property type="entry name" value="CHAPERONE SURA"/>
    <property type="match status" value="1"/>
</dbReference>
<sequence length="405" mass="43903">MRLLTYITATLALCITVLTLPSPARAQFSPVILVNDSAISGYELEQRTRMLTLLNAPGNPTVLAREQLIDDRLRVEAASAAGIRPTDEEITEGMTEFAGRANLSREEFTAALAGSGVDEQTFRAFVQAGLAWRQLVQARFGSRSAASEGEIDRALSSSRTGGGVRVLISELIMPAPPQQAAAVRERANRISQIRSTDAFSAEARRYSATASRGRGGRLDWQNLSDLPPQLQPLILALAPGEVTDPLPISNAVALFQLRAIEETGYKAPEYAAIEYAAYYIPGGRTEAALATARNIQTRVDTCDDLYGVAKGQPAEVLDRGSLPPAEIPTDIAVELMKLDAGEVSTALTRSNGQTLVFLMLCGRTPVLTEEVNREQLTMGLRNQRLNSYANGYLAQLRAEARIRTR</sequence>
<evidence type="ECO:0000256" key="6">
    <source>
        <dbReference type="SAM" id="SignalP"/>
    </source>
</evidence>
<dbReference type="STRING" id="1387277.SAMN06295998_11136"/>
<dbReference type="RefSeq" id="WP_084353522.1">
    <property type="nucleotide sequence ID" value="NZ_FWYD01000011.1"/>
</dbReference>
<dbReference type="InterPro" id="IPR027304">
    <property type="entry name" value="Trigger_fact/SurA_dom_sf"/>
</dbReference>
<dbReference type="GO" id="GO:0003755">
    <property type="term" value="F:peptidyl-prolyl cis-trans isomerase activity"/>
    <property type="evidence" value="ECO:0007669"/>
    <property type="project" value="UniProtKB-KW"/>
</dbReference>
<dbReference type="SUPFAM" id="SSF54534">
    <property type="entry name" value="FKBP-like"/>
    <property type="match status" value="1"/>
</dbReference>
<dbReference type="EMBL" id="FWYD01000011">
    <property type="protein sequence ID" value="SMC92949.1"/>
    <property type="molecule type" value="Genomic_DNA"/>
</dbReference>
<feature type="domain" description="PpiC" evidence="7">
    <location>
        <begin position="163"/>
        <end position="259"/>
    </location>
</feature>
<evidence type="ECO:0000256" key="1">
    <source>
        <dbReference type="ARBA" id="ARBA00018370"/>
    </source>
</evidence>
<protein>
    <recommendedName>
        <fullName evidence="1">Parvulin-like PPIase</fullName>
    </recommendedName>
    <alternativeName>
        <fullName evidence="3">Peptidyl-prolyl cis-trans isomerase plp</fullName>
    </alternativeName>
    <alternativeName>
        <fullName evidence="4">Rotamase plp</fullName>
    </alternativeName>
</protein>
<evidence type="ECO:0000313" key="9">
    <source>
        <dbReference type="Proteomes" id="UP000192330"/>
    </source>
</evidence>
<dbReference type="Gene3D" id="1.10.4030.10">
    <property type="entry name" value="Porin chaperone SurA, peptide-binding domain"/>
    <property type="match status" value="1"/>
</dbReference>
<organism evidence="8 9">
    <name type="scientific">Primorskyibacter flagellatus</name>
    <dbReference type="NCBI Taxonomy" id="1387277"/>
    <lineage>
        <taxon>Bacteria</taxon>
        <taxon>Pseudomonadati</taxon>
        <taxon>Pseudomonadota</taxon>
        <taxon>Alphaproteobacteria</taxon>
        <taxon>Rhodobacterales</taxon>
        <taxon>Roseobacteraceae</taxon>
        <taxon>Primorskyibacter</taxon>
    </lineage>
</organism>